<dbReference type="EMBL" id="LSRX01000271">
    <property type="protein sequence ID" value="OLQ02181.1"/>
    <property type="molecule type" value="Genomic_DNA"/>
</dbReference>
<protein>
    <submittedName>
        <fullName evidence="1">Uncharacterized protein</fullName>
    </submittedName>
</protein>
<reference evidence="1 2" key="1">
    <citation type="submission" date="2016-02" db="EMBL/GenBank/DDBJ databases">
        <title>Genome analysis of coral dinoflagellate symbionts highlights evolutionary adaptations to a symbiotic lifestyle.</title>
        <authorList>
            <person name="Aranda M."/>
            <person name="Li Y."/>
            <person name="Liew Y.J."/>
            <person name="Baumgarten S."/>
            <person name="Simakov O."/>
            <person name="Wilson M."/>
            <person name="Piel J."/>
            <person name="Ashoor H."/>
            <person name="Bougouffa S."/>
            <person name="Bajic V.B."/>
            <person name="Ryu T."/>
            <person name="Ravasi T."/>
            <person name="Bayer T."/>
            <person name="Micklem G."/>
            <person name="Kim H."/>
            <person name="Bhak J."/>
            <person name="Lajeunesse T.C."/>
            <person name="Voolstra C.R."/>
        </authorList>
    </citation>
    <scope>NUCLEOTIDE SEQUENCE [LARGE SCALE GENOMIC DNA]</scope>
    <source>
        <strain evidence="1 2">CCMP2467</strain>
    </source>
</reference>
<dbReference type="AlphaFoldDB" id="A0A1Q9E443"/>
<comment type="caution">
    <text evidence="1">The sequence shown here is derived from an EMBL/GenBank/DDBJ whole genome shotgun (WGS) entry which is preliminary data.</text>
</comment>
<proteinExistence type="predicted"/>
<keyword evidence="2" id="KW-1185">Reference proteome</keyword>
<dbReference type="OrthoDB" id="10602001at2759"/>
<name>A0A1Q9E443_SYMMI</name>
<accession>A0A1Q9E443</accession>
<dbReference type="Proteomes" id="UP000186817">
    <property type="component" value="Unassembled WGS sequence"/>
</dbReference>
<evidence type="ECO:0000313" key="1">
    <source>
        <dbReference type="EMBL" id="OLQ02181.1"/>
    </source>
</evidence>
<organism evidence="1 2">
    <name type="scientific">Symbiodinium microadriaticum</name>
    <name type="common">Dinoflagellate</name>
    <name type="synonym">Zooxanthella microadriatica</name>
    <dbReference type="NCBI Taxonomy" id="2951"/>
    <lineage>
        <taxon>Eukaryota</taxon>
        <taxon>Sar</taxon>
        <taxon>Alveolata</taxon>
        <taxon>Dinophyceae</taxon>
        <taxon>Suessiales</taxon>
        <taxon>Symbiodiniaceae</taxon>
        <taxon>Symbiodinium</taxon>
    </lineage>
</organism>
<gene>
    <name evidence="1" type="ORF">AK812_SmicGene15033</name>
</gene>
<evidence type="ECO:0000313" key="2">
    <source>
        <dbReference type="Proteomes" id="UP000186817"/>
    </source>
</evidence>
<sequence length="515" mass="56170">MALSPLDQHMRTHAALESWITMLELSPGHQGETEAPGDTQCSWATWAQAQEWADELTQQWEQTQNAAKKHVTATQESSVAPEAAGIYASSCLDAGLAATKASPRPSCAPNLVSSGVQVPDSQEDSADDAPVVDLPLKFADVRAFDGALEDWKAQVREVSADYRTSLCVTFNPQISSARAFHDLVESLGVSIVTQSKSDAVPVPRQYPSATVAGDTAQPALIVLFKPAPGEQKITFQANLRLKTLCAKGRRGSVEAHIDKMLAYFGPVIKVTSSAPATAKKTHVKQTTGHLDIRSLILKRAKWCALGRISWLSGEVWDAALSKISVPLQTLEETIADALGCVDLRPTQFGGTTSKKLRRAILDSAAWARDVLVVIAGHIAGAVKVRGARRPEGGRLSPSDYAAHEDFKAAVKEASAQEQFRIVNSYARLRQQDRGASEKFLSSFFNKESQFRISLLDEDTGQSLSEDDMLSALVEDMMARADNDFPADNELLRQNWKEFCRSASPPRDVFMDVSRY</sequence>